<dbReference type="PROSITE" id="PS50067">
    <property type="entry name" value="KINESIN_MOTOR_2"/>
    <property type="match status" value="1"/>
</dbReference>
<dbReference type="FunFam" id="3.40.850.10:FF:000031">
    <property type="entry name" value="Kinesin-like protein"/>
    <property type="match status" value="1"/>
</dbReference>
<feature type="region of interest" description="Disordered" evidence="11">
    <location>
        <begin position="926"/>
        <end position="954"/>
    </location>
</feature>
<dbReference type="InterPro" id="IPR001752">
    <property type="entry name" value="Kinesin_motor_dom"/>
</dbReference>
<evidence type="ECO:0000256" key="2">
    <source>
        <dbReference type="ARBA" id="ARBA00022490"/>
    </source>
</evidence>
<organism evidence="13 14">
    <name type="scientific">Rhizoctonia solani</name>
    <dbReference type="NCBI Taxonomy" id="456999"/>
    <lineage>
        <taxon>Eukaryota</taxon>
        <taxon>Fungi</taxon>
        <taxon>Dikarya</taxon>
        <taxon>Basidiomycota</taxon>
        <taxon>Agaricomycotina</taxon>
        <taxon>Agaricomycetes</taxon>
        <taxon>Cantharellales</taxon>
        <taxon>Ceratobasidiaceae</taxon>
        <taxon>Rhizoctonia</taxon>
    </lineage>
</organism>
<keyword evidence="3" id="KW-0493">Microtubule</keyword>
<dbReference type="InterPro" id="IPR027417">
    <property type="entry name" value="P-loop_NTPase"/>
</dbReference>
<dbReference type="GO" id="GO:0005874">
    <property type="term" value="C:microtubule"/>
    <property type="evidence" value="ECO:0007669"/>
    <property type="project" value="UniProtKB-KW"/>
</dbReference>
<dbReference type="CDD" id="cd23649">
    <property type="entry name" value="Khc_CBD_cc"/>
    <property type="match status" value="1"/>
</dbReference>
<reference evidence="13" key="1">
    <citation type="submission" date="2021-01" db="EMBL/GenBank/DDBJ databases">
        <authorList>
            <person name="Kaushik A."/>
        </authorList>
    </citation>
    <scope>NUCLEOTIDE SEQUENCE</scope>
    <source>
        <strain evidence="13">AG6-10EEA</strain>
    </source>
</reference>
<evidence type="ECO:0000256" key="5">
    <source>
        <dbReference type="ARBA" id="ARBA00022840"/>
    </source>
</evidence>
<evidence type="ECO:0000256" key="9">
    <source>
        <dbReference type="PROSITE-ProRule" id="PRU00283"/>
    </source>
</evidence>
<feature type="coiled-coil region" evidence="10">
    <location>
        <begin position="531"/>
        <end position="558"/>
    </location>
</feature>
<evidence type="ECO:0000256" key="11">
    <source>
        <dbReference type="SAM" id="MobiDB-lite"/>
    </source>
</evidence>
<dbReference type="EMBL" id="CAJMXA010004149">
    <property type="protein sequence ID" value="CAE6535888.1"/>
    <property type="molecule type" value="Genomic_DNA"/>
</dbReference>
<evidence type="ECO:0000256" key="7">
    <source>
        <dbReference type="ARBA" id="ARBA00023175"/>
    </source>
</evidence>
<dbReference type="InterPro" id="IPR036961">
    <property type="entry name" value="Kinesin_motor_dom_sf"/>
</dbReference>
<feature type="compositionally biased region" description="Polar residues" evidence="11">
    <location>
        <begin position="425"/>
        <end position="434"/>
    </location>
</feature>
<protein>
    <recommendedName>
        <fullName evidence="12">Kinesin motor domain-containing protein</fullName>
    </recommendedName>
</protein>
<evidence type="ECO:0000259" key="12">
    <source>
        <dbReference type="PROSITE" id="PS50067"/>
    </source>
</evidence>
<evidence type="ECO:0000256" key="8">
    <source>
        <dbReference type="ARBA" id="ARBA00023212"/>
    </source>
</evidence>
<dbReference type="PRINTS" id="PR00380">
    <property type="entry name" value="KINESINHEAVY"/>
</dbReference>
<keyword evidence="6 10" id="KW-0175">Coiled coil</keyword>
<evidence type="ECO:0000256" key="6">
    <source>
        <dbReference type="ARBA" id="ARBA00023054"/>
    </source>
</evidence>
<comment type="caution">
    <text evidence="13">The sequence shown here is derived from an EMBL/GenBank/DDBJ whole genome shotgun (WGS) entry which is preliminary data.</text>
</comment>
<dbReference type="InterPro" id="IPR059182">
    <property type="entry name" value="Khc_C"/>
</dbReference>
<dbReference type="InterPro" id="IPR027640">
    <property type="entry name" value="Kinesin-like_fam"/>
</dbReference>
<dbReference type="AlphaFoldDB" id="A0A8H3DRM5"/>
<keyword evidence="4 9" id="KW-0547">Nucleotide-binding</keyword>
<gene>
    <name evidence="13" type="ORF">RDB_LOCUS178508</name>
</gene>
<accession>A0A8H3DRM5</accession>
<dbReference type="Proteomes" id="UP000663853">
    <property type="component" value="Unassembled WGS sequence"/>
</dbReference>
<dbReference type="GO" id="GO:0003777">
    <property type="term" value="F:microtubule motor activity"/>
    <property type="evidence" value="ECO:0007669"/>
    <property type="project" value="InterPro"/>
</dbReference>
<keyword evidence="7 9" id="KW-0505">Motor protein</keyword>
<dbReference type="Gene3D" id="3.40.850.10">
    <property type="entry name" value="Kinesin motor domain"/>
    <property type="match status" value="1"/>
</dbReference>
<sequence>MSSAASTNNIKVICRFRPPNAIEIRENGEIVVTFDENLQTVKVRSASQGQGPERDGFTFDRVFPMGTKQQEVFDYGVRGIVKDVINGYNGTVFAYGQTGSGKTFTMMGADIDSEELKGIIPRITEQIFTSIVESDAHLEYLVKVSYMEIYLERIRDLLAPHNDNLQVHEEKNKGVYVKNLSDYYVSNAKEVYEIMRQGGQARAVTATNMNAESSRSHSIFLITIQQKNIETGAMKTGNLYLVDLAGSEKVGKTGASGQTLEEAKKINKSLSALGMVINALTDGKSSHVPYRDSKLTRILQESLGGNSRTTLVVNCSPSSYNEPETLSTLRFGMRAKSIKNTARVNAELSPAELKGLLKKAQSTNSTYATYLGALEAELAQWRAGAVVDQSDWALPEKSGASNLPGAGPPAAGAGKRTPVSPPPTGTSRSMTPINPTIESLRGVIDSRPQTPTVLGLEKDEREEFLKRENELTDQLAEKESVLVSQEKLLKDIREEFAFLREQEATVSKENRSLSTELSNLRLDNERLAFDHKELEINHEQVTEKNKELMKENDELRMNVDARNFAGRDQSAEDKEKKKAEKMALMMAQYDTGAISERDEQLRAMVTKLDTIDSAEAISSLSYEDIQSVRRQLVDAQNAAHDAIERLHQVQHENEMIARRRDEVEQKLVTVEADYEDLFEKTIRDEGNRDIDAGESMAELKAKLEAQYTAKREAHATELNELKQQLEQKSNDIRLMNNTVETLKGVNDELKRAFAATSAGIEGGKDLAESAKDLERTRKGLTLQITEFEGLKKGLVRDLQNRCEKVVELEIQLDDLKEQYNNVIRNSNSKTQQKKMAFLERNLEQLSVVQKQLVDQNSHLKKEVGIAERKLLARTERIQNLEALLQDADRRLAVQNQKFEEQLAAVKDRLEQARTTKTTTSISNFGRIAKPLRGGGGSAQSTSTPASGSLSASPLGRVQAEESGYVCTHNHITNDVADCRIRNLCTSIQAAHHPSEQAGSSKANYQTVC</sequence>
<dbReference type="SMART" id="SM00129">
    <property type="entry name" value="KISc"/>
    <property type="match status" value="1"/>
</dbReference>
<feature type="coiled-coil region" evidence="10">
    <location>
        <begin position="798"/>
        <end position="915"/>
    </location>
</feature>
<dbReference type="SUPFAM" id="SSF52540">
    <property type="entry name" value="P-loop containing nucleoside triphosphate hydrolases"/>
    <property type="match status" value="1"/>
</dbReference>
<feature type="coiled-coil region" evidence="10">
    <location>
        <begin position="704"/>
        <end position="738"/>
    </location>
</feature>
<feature type="compositionally biased region" description="Polar residues" evidence="11">
    <location>
        <begin position="938"/>
        <end position="951"/>
    </location>
</feature>
<dbReference type="PANTHER" id="PTHR47968">
    <property type="entry name" value="CENTROMERE PROTEIN E"/>
    <property type="match status" value="1"/>
</dbReference>
<evidence type="ECO:0000256" key="1">
    <source>
        <dbReference type="ARBA" id="ARBA00004245"/>
    </source>
</evidence>
<feature type="coiled-coil region" evidence="10">
    <location>
        <begin position="475"/>
        <end position="502"/>
    </location>
</feature>
<proteinExistence type="inferred from homology"/>
<evidence type="ECO:0000256" key="3">
    <source>
        <dbReference type="ARBA" id="ARBA00022701"/>
    </source>
</evidence>
<keyword evidence="5 9" id="KW-0067">ATP-binding</keyword>
<feature type="coiled-coil region" evidence="10">
    <location>
        <begin position="625"/>
        <end position="680"/>
    </location>
</feature>
<dbReference type="CDD" id="cd01369">
    <property type="entry name" value="KISc_KHC_KIF5"/>
    <property type="match status" value="1"/>
</dbReference>
<dbReference type="GO" id="GO:0007018">
    <property type="term" value="P:microtubule-based movement"/>
    <property type="evidence" value="ECO:0007669"/>
    <property type="project" value="InterPro"/>
</dbReference>
<comment type="subcellular location">
    <subcellularLocation>
        <location evidence="1">Cytoplasm</location>
        <location evidence="1">Cytoskeleton</location>
    </subcellularLocation>
</comment>
<keyword evidence="2" id="KW-0963">Cytoplasm</keyword>
<feature type="binding site" evidence="9">
    <location>
        <begin position="96"/>
        <end position="103"/>
    </location>
    <ligand>
        <name>ATP</name>
        <dbReference type="ChEBI" id="CHEBI:30616"/>
    </ligand>
</feature>
<evidence type="ECO:0000256" key="10">
    <source>
        <dbReference type="SAM" id="Coils"/>
    </source>
</evidence>
<comment type="similarity">
    <text evidence="9">Belongs to the TRAFAC class myosin-kinesin ATPase superfamily. Kinesin family.</text>
</comment>
<feature type="region of interest" description="Disordered" evidence="11">
    <location>
        <begin position="396"/>
        <end position="434"/>
    </location>
</feature>
<evidence type="ECO:0000313" key="14">
    <source>
        <dbReference type="Proteomes" id="UP000663853"/>
    </source>
</evidence>
<dbReference type="PANTHER" id="PTHR47968:SF75">
    <property type="entry name" value="CENTROMERE-ASSOCIATED PROTEIN E"/>
    <property type="match status" value="1"/>
</dbReference>
<keyword evidence="8" id="KW-0206">Cytoskeleton</keyword>
<feature type="domain" description="Kinesin motor" evidence="12">
    <location>
        <begin position="9"/>
        <end position="338"/>
    </location>
</feature>
<dbReference type="Pfam" id="PF00225">
    <property type="entry name" value="Kinesin"/>
    <property type="match status" value="1"/>
</dbReference>
<evidence type="ECO:0000256" key="4">
    <source>
        <dbReference type="ARBA" id="ARBA00022741"/>
    </source>
</evidence>
<name>A0A8H3DRM5_9AGAM</name>
<evidence type="ECO:0000313" key="13">
    <source>
        <dbReference type="EMBL" id="CAE6535888.1"/>
    </source>
</evidence>
<feature type="compositionally biased region" description="Low complexity" evidence="11">
    <location>
        <begin position="404"/>
        <end position="414"/>
    </location>
</feature>
<dbReference type="GO" id="GO:0008017">
    <property type="term" value="F:microtubule binding"/>
    <property type="evidence" value="ECO:0007669"/>
    <property type="project" value="InterPro"/>
</dbReference>
<dbReference type="GO" id="GO:0005524">
    <property type="term" value="F:ATP binding"/>
    <property type="evidence" value="ECO:0007669"/>
    <property type="project" value="UniProtKB-UniRule"/>
</dbReference>